<dbReference type="SUPFAM" id="SSF89957">
    <property type="entry name" value="MTH1187/YkoF-like"/>
    <property type="match status" value="1"/>
</dbReference>
<evidence type="ECO:0000313" key="2">
    <source>
        <dbReference type="EMBL" id="EEP60385.1"/>
    </source>
</evidence>
<dbReference type="Gene3D" id="3.30.70.930">
    <property type="match status" value="1"/>
</dbReference>
<feature type="non-terminal residue" evidence="2">
    <location>
        <position position="42"/>
    </location>
</feature>
<proteinExistence type="predicted"/>
<sequence>MSFLVEFSMFPTDKGESVSPYVSRIIKMIDESRIPYRLTPMG</sequence>
<dbReference type="AlphaFoldDB" id="C4FKK9"/>
<accession>C4FKK9</accession>
<evidence type="ECO:0000313" key="3">
    <source>
        <dbReference type="Proteomes" id="UP000005540"/>
    </source>
</evidence>
<gene>
    <name evidence="2" type="ORF">SULYE_1109</name>
</gene>
<dbReference type="Pfam" id="PF01910">
    <property type="entry name" value="Thiamine_BP"/>
    <property type="match status" value="1"/>
</dbReference>
<dbReference type="InterPro" id="IPR029756">
    <property type="entry name" value="MTH1187/YkoF-like"/>
</dbReference>
<keyword evidence="3" id="KW-1185">Reference proteome</keyword>
<comment type="caution">
    <text evidence="2">The sequence shown here is derived from an EMBL/GenBank/DDBJ whole genome shotgun (WGS) entry which is preliminary data.</text>
</comment>
<reference evidence="2 3" key="1">
    <citation type="submission" date="2009-04" db="EMBL/GenBank/DDBJ databases">
        <authorList>
            <person name="Reysenbach A.-L."/>
            <person name="Heidelberg J.F."/>
            <person name="Nelson W.C."/>
        </authorList>
    </citation>
    <scope>NUCLEOTIDE SEQUENCE [LARGE SCALE GENOMIC DNA]</scope>
    <source>
        <strain evidence="2 3">SS-5</strain>
    </source>
</reference>
<dbReference type="Proteomes" id="UP000005540">
    <property type="component" value="Unassembled WGS sequence"/>
</dbReference>
<organism evidence="2 3">
    <name type="scientific">Sulfurihydrogenibium yellowstonense SS-5</name>
    <dbReference type="NCBI Taxonomy" id="432331"/>
    <lineage>
        <taxon>Bacteria</taxon>
        <taxon>Pseudomonadati</taxon>
        <taxon>Aquificota</taxon>
        <taxon>Aquificia</taxon>
        <taxon>Aquificales</taxon>
        <taxon>Hydrogenothermaceae</taxon>
        <taxon>Sulfurihydrogenibium</taxon>
    </lineage>
</organism>
<dbReference type="EMBL" id="ABZS01000103">
    <property type="protein sequence ID" value="EEP60385.1"/>
    <property type="molecule type" value="Genomic_DNA"/>
</dbReference>
<protein>
    <recommendedName>
        <fullName evidence="1">Thiamine-binding protein domain-containing protein</fullName>
    </recommendedName>
</protein>
<name>C4FKK9_9AQUI</name>
<feature type="domain" description="Thiamine-binding protein" evidence="1">
    <location>
        <begin position="5"/>
        <end position="42"/>
    </location>
</feature>
<evidence type="ECO:0000259" key="1">
    <source>
        <dbReference type="Pfam" id="PF01910"/>
    </source>
</evidence>
<dbReference type="InterPro" id="IPR002767">
    <property type="entry name" value="Thiamine_BP"/>
</dbReference>
<dbReference type="RefSeq" id="WP_007547210.1">
    <property type="nucleotide sequence ID" value="NZ_ABZS01000103.1"/>
</dbReference>